<evidence type="ECO:0000313" key="2">
    <source>
        <dbReference type="Proteomes" id="UP000035760"/>
    </source>
</evidence>
<comment type="caution">
    <text evidence="1">The sequence shown here is derived from an EMBL/GenBank/DDBJ whole genome shotgun (WGS) entry which is preliminary data.</text>
</comment>
<protein>
    <submittedName>
        <fullName evidence="1">Uncharacterized protein</fullName>
    </submittedName>
</protein>
<dbReference type="EMBL" id="CBTJ020000114">
    <property type="protein sequence ID" value="CDI04687.1"/>
    <property type="molecule type" value="Genomic_DNA"/>
</dbReference>
<keyword evidence="2" id="KW-1185">Reference proteome</keyword>
<gene>
    <name evidence="1" type="ORF">BN873_p20067</name>
</gene>
<dbReference type="Proteomes" id="UP000035760">
    <property type="component" value="Unassembled WGS sequence"/>
</dbReference>
<sequence>MSRPLLQYHISNPNGPEEFRDADWERKIKNAQGYACDAQVQPVGFIDASAIPSGIKRYNVWRRPGAGGRGPRTERIFKHLLMRMNGAEPQEVLLLTLLRFLTQGPRLLILVKLYGWRQDATLL</sequence>
<dbReference type="OrthoDB" id="9016931at2"/>
<name>W6MAC0_9GAMM</name>
<reference evidence="1" key="1">
    <citation type="submission" date="2013-07" db="EMBL/GenBank/DDBJ databases">
        <authorList>
            <person name="McIlroy S."/>
        </authorList>
    </citation>
    <scope>NUCLEOTIDE SEQUENCE [LARGE SCALE GENOMIC DNA]</scope>
    <source>
        <strain evidence="1">Run_A_D11</strain>
    </source>
</reference>
<dbReference type="RefSeq" id="WP_053085457.1">
    <property type="nucleotide sequence ID" value="NZ_CBTJ020000114.1"/>
</dbReference>
<dbReference type="AlphaFoldDB" id="W6MAC0"/>
<reference evidence="1" key="2">
    <citation type="submission" date="2014-03" db="EMBL/GenBank/DDBJ databases">
        <title>Candidatus Competibacter-lineage genomes retrieved from metagenomes reveal functional metabolic diversity.</title>
        <authorList>
            <person name="McIlroy S.J."/>
            <person name="Albertsen M."/>
            <person name="Andresen E.K."/>
            <person name="Saunders A.M."/>
            <person name="Kristiansen R."/>
            <person name="Stokholm-Bjerregaard M."/>
            <person name="Nielsen K.L."/>
            <person name="Nielsen P.H."/>
        </authorList>
    </citation>
    <scope>NUCLEOTIDE SEQUENCE</scope>
    <source>
        <strain evidence="1">Run_A_D11</strain>
    </source>
</reference>
<proteinExistence type="predicted"/>
<accession>W6MAC0</accession>
<organism evidence="1 2">
    <name type="scientific">Candidatus Competibacter denitrificans Run_A_D11</name>
    <dbReference type="NCBI Taxonomy" id="1400863"/>
    <lineage>
        <taxon>Bacteria</taxon>
        <taxon>Pseudomonadati</taxon>
        <taxon>Pseudomonadota</taxon>
        <taxon>Gammaproteobacteria</taxon>
        <taxon>Candidatus Competibacteraceae</taxon>
        <taxon>Candidatus Competibacter</taxon>
    </lineage>
</organism>
<evidence type="ECO:0000313" key="1">
    <source>
        <dbReference type="EMBL" id="CDI04687.1"/>
    </source>
</evidence>